<organism evidence="1 2">
    <name type="scientific">Shewanella maritima</name>
    <dbReference type="NCBI Taxonomy" id="2520507"/>
    <lineage>
        <taxon>Bacteria</taxon>
        <taxon>Pseudomonadati</taxon>
        <taxon>Pseudomonadota</taxon>
        <taxon>Gammaproteobacteria</taxon>
        <taxon>Alteromonadales</taxon>
        <taxon>Shewanellaceae</taxon>
        <taxon>Shewanella</taxon>
    </lineage>
</organism>
<sequence length="141" mass="15408">MKKLTAVTLMVSALSGCSVYNTIKEVGQLVDYDMVSNETHFITAEGHPFQIAKHRKEEVAKILVCSGASGVFYKEAEPDLRQAANEWLAQKQPGKAAGESNDRSGTWDSKACYEFDVIDPQPIGAYLDEKTGEVVVVGESH</sequence>
<dbReference type="PROSITE" id="PS51257">
    <property type="entry name" value="PROKAR_LIPOPROTEIN"/>
    <property type="match status" value="1"/>
</dbReference>
<proteinExistence type="predicted"/>
<name>A0A411PH25_9GAMM</name>
<dbReference type="EMBL" id="CP036200">
    <property type="protein sequence ID" value="QBF82896.1"/>
    <property type="molecule type" value="Genomic_DNA"/>
</dbReference>
<evidence type="ECO:0000313" key="2">
    <source>
        <dbReference type="Proteomes" id="UP000291106"/>
    </source>
</evidence>
<gene>
    <name evidence="1" type="ORF">EXU30_09440</name>
</gene>
<dbReference type="OrthoDB" id="5906449at2"/>
<dbReference type="AlphaFoldDB" id="A0A411PH25"/>
<evidence type="ECO:0008006" key="3">
    <source>
        <dbReference type="Google" id="ProtNLM"/>
    </source>
</evidence>
<protein>
    <recommendedName>
        <fullName evidence="3">Lipoprotein</fullName>
    </recommendedName>
</protein>
<dbReference type="Proteomes" id="UP000291106">
    <property type="component" value="Chromosome"/>
</dbReference>
<reference evidence="1 2" key="1">
    <citation type="submission" date="2019-02" db="EMBL/GenBank/DDBJ databases">
        <title>Shewanella sp. D4-2 isolated from Dokdo Island.</title>
        <authorList>
            <person name="Baek K."/>
        </authorList>
    </citation>
    <scope>NUCLEOTIDE SEQUENCE [LARGE SCALE GENOMIC DNA]</scope>
    <source>
        <strain evidence="1 2">D4-2</strain>
    </source>
</reference>
<accession>A0A411PH25</accession>
<dbReference type="KEGG" id="smai:EXU30_09440"/>
<dbReference type="RefSeq" id="WP_130599481.1">
    <property type="nucleotide sequence ID" value="NZ_CP036200.1"/>
</dbReference>
<evidence type="ECO:0000313" key="1">
    <source>
        <dbReference type="EMBL" id="QBF82896.1"/>
    </source>
</evidence>
<keyword evidence="2" id="KW-1185">Reference proteome</keyword>